<evidence type="ECO:0000313" key="2">
    <source>
        <dbReference type="Proteomes" id="UP001345219"/>
    </source>
</evidence>
<dbReference type="EMBL" id="JAXIOK010000010">
    <property type="protein sequence ID" value="KAK4760343.1"/>
    <property type="molecule type" value="Genomic_DNA"/>
</dbReference>
<dbReference type="AlphaFoldDB" id="A0AAN7K9H6"/>
<keyword evidence="2" id="KW-1185">Reference proteome</keyword>
<proteinExistence type="predicted"/>
<dbReference type="Proteomes" id="UP001345219">
    <property type="component" value="Chromosome 5"/>
</dbReference>
<name>A0AAN7K9H6_9MYRT</name>
<evidence type="ECO:0000313" key="1">
    <source>
        <dbReference type="EMBL" id="KAK4760343.1"/>
    </source>
</evidence>
<accession>A0AAN7K9H6</accession>
<gene>
    <name evidence="1" type="ORF">SAY87_005236</name>
</gene>
<organism evidence="1 2">
    <name type="scientific">Trapa incisa</name>
    <dbReference type="NCBI Taxonomy" id="236973"/>
    <lineage>
        <taxon>Eukaryota</taxon>
        <taxon>Viridiplantae</taxon>
        <taxon>Streptophyta</taxon>
        <taxon>Embryophyta</taxon>
        <taxon>Tracheophyta</taxon>
        <taxon>Spermatophyta</taxon>
        <taxon>Magnoliopsida</taxon>
        <taxon>eudicotyledons</taxon>
        <taxon>Gunneridae</taxon>
        <taxon>Pentapetalae</taxon>
        <taxon>rosids</taxon>
        <taxon>malvids</taxon>
        <taxon>Myrtales</taxon>
        <taxon>Lythraceae</taxon>
        <taxon>Trapa</taxon>
    </lineage>
</organism>
<reference evidence="1 2" key="1">
    <citation type="journal article" date="2023" name="Hortic Res">
        <title>Pangenome of water caltrop reveals structural variations and asymmetric subgenome divergence after allopolyploidization.</title>
        <authorList>
            <person name="Zhang X."/>
            <person name="Chen Y."/>
            <person name="Wang L."/>
            <person name="Yuan Y."/>
            <person name="Fang M."/>
            <person name="Shi L."/>
            <person name="Lu R."/>
            <person name="Comes H.P."/>
            <person name="Ma Y."/>
            <person name="Chen Y."/>
            <person name="Huang G."/>
            <person name="Zhou Y."/>
            <person name="Zheng Z."/>
            <person name="Qiu Y."/>
        </authorList>
    </citation>
    <scope>NUCLEOTIDE SEQUENCE [LARGE SCALE GENOMIC DNA]</scope>
    <source>
        <tissue evidence="1">Roots</tissue>
    </source>
</reference>
<sequence length="88" mass="10022">MSDSPLYGKPTNCGLTFKWDYKFFVGPTYTKYEHSGTSHLLLFLPAIKILKAPDITASVGIYRGLRRNYRVQALRISSSSQPSRSWSF</sequence>
<comment type="caution">
    <text evidence="1">The sequence shown here is derived from an EMBL/GenBank/DDBJ whole genome shotgun (WGS) entry which is preliminary data.</text>
</comment>
<protein>
    <submittedName>
        <fullName evidence="1">Uncharacterized protein</fullName>
    </submittedName>
</protein>